<dbReference type="InterPro" id="IPR011008">
    <property type="entry name" value="Dimeric_a/b-barrel"/>
</dbReference>
<dbReference type="SMART" id="SM00886">
    <property type="entry name" value="Dabb"/>
    <property type="match status" value="1"/>
</dbReference>
<name>A0A1M5SYU7_9RHOB</name>
<evidence type="ECO:0000259" key="1">
    <source>
        <dbReference type="PROSITE" id="PS51502"/>
    </source>
</evidence>
<evidence type="ECO:0000313" key="3">
    <source>
        <dbReference type="Proteomes" id="UP000184074"/>
    </source>
</evidence>
<dbReference type="Gene3D" id="3.30.70.100">
    <property type="match status" value="1"/>
</dbReference>
<dbReference type="STRING" id="1508389.SAMN05444003_3200"/>
<dbReference type="OrthoDB" id="9813140at2"/>
<sequence length="97" mass="11187">MTSRTFIRHIVFFSAKDKADVGRIVDGLSELAKIPHSDVFEVRQNSHQDTWSDEMDVVVYGEFKNQDALNAYKAHPIYQEAIRVVRPLRELRIAADI</sequence>
<feature type="domain" description="Stress-response A/B barrel" evidence="1">
    <location>
        <begin position="7"/>
        <end position="97"/>
    </location>
</feature>
<dbReference type="PROSITE" id="PS51502">
    <property type="entry name" value="S_R_A_B_BARREL"/>
    <property type="match status" value="1"/>
</dbReference>
<keyword evidence="3" id="KW-1185">Reference proteome</keyword>
<accession>A0A1M5SYU7</accession>
<dbReference type="AlphaFoldDB" id="A0A1M5SYU7"/>
<dbReference type="SUPFAM" id="SSF54909">
    <property type="entry name" value="Dimeric alpha+beta barrel"/>
    <property type="match status" value="1"/>
</dbReference>
<proteinExistence type="predicted"/>
<protein>
    <submittedName>
        <fullName evidence="2">Stress responsive A/B Barrel Domain</fullName>
    </submittedName>
</protein>
<dbReference type="Proteomes" id="UP000184074">
    <property type="component" value="Unassembled WGS sequence"/>
</dbReference>
<evidence type="ECO:0000313" key="2">
    <source>
        <dbReference type="EMBL" id="SHH43691.1"/>
    </source>
</evidence>
<reference evidence="2 3" key="1">
    <citation type="submission" date="2016-11" db="EMBL/GenBank/DDBJ databases">
        <authorList>
            <person name="Jaros S."/>
            <person name="Januszkiewicz K."/>
            <person name="Wedrychowicz H."/>
        </authorList>
    </citation>
    <scope>NUCLEOTIDE SEQUENCE [LARGE SCALE GENOMIC DNA]</scope>
    <source>
        <strain evidence="2 3">DSM 28715</strain>
    </source>
</reference>
<dbReference type="EMBL" id="FQXB01000007">
    <property type="protein sequence ID" value="SHH43691.1"/>
    <property type="molecule type" value="Genomic_DNA"/>
</dbReference>
<dbReference type="InterPro" id="IPR013097">
    <property type="entry name" value="Dabb"/>
</dbReference>
<organism evidence="2 3">
    <name type="scientific">Cognatiyoonia sediminum</name>
    <dbReference type="NCBI Taxonomy" id="1508389"/>
    <lineage>
        <taxon>Bacteria</taxon>
        <taxon>Pseudomonadati</taxon>
        <taxon>Pseudomonadota</taxon>
        <taxon>Alphaproteobacteria</taxon>
        <taxon>Rhodobacterales</taxon>
        <taxon>Paracoccaceae</taxon>
        <taxon>Cognatiyoonia</taxon>
    </lineage>
</organism>
<dbReference type="Pfam" id="PF07876">
    <property type="entry name" value="Dabb"/>
    <property type="match status" value="1"/>
</dbReference>
<dbReference type="RefSeq" id="WP_072902802.1">
    <property type="nucleotide sequence ID" value="NZ_FQXB01000007.1"/>
</dbReference>
<gene>
    <name evidence="2" type="ORF">SAMN05444003_3200</name>
</gene>